<dbReference type="InterPro" id="IPR052050">
    <property type="entry name" value="SecEffector_AnkRepeat"/>
</dbReference>
<evidence type="ECO:0000313" key="1">
    <source>
        <dbReference type="EMBL" id="KDO32625.1"/>
    </source>
</evidence>
<dbReference type="RefSeq" id="XP_012196293.1">
    <property type="nucleotide sequence ID" value="XM_012340903.1"/>
</dbReference>
<dbReference type="GeneID" id="24124882"/>
<dbReference type="InterPro" id="IPR002110">
    <property type="entry name" value="Ankyrin_rpt"/>
</dbReference>
<dbReference type="PANTHER" id="PTHR46586">
    <property type="entry name" value="ANKYRIN REPEAT-CONTAINING PROTEIN"/>
    <property type="match status" value="1"/>
</dbReference>
<dbReference type="PANTHER" id="PTHR46586:SF3">
    <property type="entry name" value="ANKYRIN REPEAT-CONTAINING PROTEIN"/>
    <property type="match status" value="1"/>
</dbReference>
<dbReference type="EMBL" id="KK583194">
    <property type="protein sequence ID" value="KDO32625.1"/>
    <property type="molecule type" value="Genomic_DNA"/>
</dbReference>
<gene>
    <name evidence="1" type="ORF">SPRG_02326</name>
</gene>
<dbReference type="SUPFAM" id="SSF48403">
    <property type="entry name" value="Ankyrin repeat"/>
    <property type="match status" value="1"/>
</dbReference>
<dbReference type="KEGG" id="spar:SPRG_02326"/>
<keyword evidence="2" id="KW-1185">Reference proteome</keyword>
<dbReference type="OMA" id="PSSWAND"/>
<sequence length="753" mass="83435">MATFVDAVLQPALAAVVFGYQDGVYADVAARFRDFHLLVDFEPTQGQYEGVYCLDPVLFSTSYRHQCDAHTSANVLSTEQLCLNLHNTRDPRFPLHLAIVEGDLAATKSILRCRPDLAYQEAIDAAIQHDHLDIATYLLEQRVTHVPELNRNFDDEYHGQPSRLLDDWLPSSHSTLYKNDVSILALLWAHRQRDWDSNDLVFAALEADALEALGFLIAHLPPSGLHGALDPVAGQGHLPLVKALHARESFCTTEAMDWAAANGHLDVVTFLHEKRSEGCTTKAMNRAAANGHLDVVTFLHEKRSEGCTTKAMNRAAANGHLDVVTFLHEKRTEGCTMAALSGATVEGHLDVVLFLVEHRDDGASHGILDSAAADGYLDLVTYLNELGRFPCTTSAVDEAAKNGHLDVVDYLLTNRREGGSRDDAVRGALDNGHIEIVQRLVAAGYSLPTTSGILNALRKPRALEVMQYYVAQGIELSSSWARDVPQYSNNDIAQFYFQHAPAAVKIAAPSILFQYYGLREIQTALSNEDFDLVSDLRTRQPELRHDHLLEVVVSKNQSPKALAFLLDAGVGQPRSVAVKHIHRRSFEMMTILLPYCLHPNDPVENLVFLVEWVEKQSSSFTKSFLVFLKAEIIAQATAANCRSIHAGTEIEALTEALLERGATTSYRQPEFRGMKQRVLFKSGVADWGLATLFVHFFSVDAIKHADKLLTWLKRVTDVHLKAHLQHLFAMAPDALVAAQATLEAAKWAMSCDY</sequence>
<proteinExistence type="predicted"/>
<dbReference type="InterPro" id="IPR036770">
    <property type="entry name" value="Ankyrin_rpt-contain_sf"/>
</dbReference>
<dbReference type="Proteomes" id="UP000030745">
    <property type="component" value="Unassembled WGS sequence"/>
</dbReference>
<protein>
    <submittedName>
        <fullName evidence="1">Uncharacterized protein</fullName>
    </submittedName>
</protein>
<name>A0A067CTQ7_SAPPC</name>
<dbReference type="AlphaFoldDB" id="A0A067CTQ7"/>
<accession>A0A067CTQ7</accession>
<dbReference type="OrthoDB" id="194358at2759"/>
<dbReference type="Pfam" id="PF12796">
    <property type="entry name" value="Ank_2"/>
    <property type="match status" value="1"/>
</dbReference>
<dbReference type="Gene3D" id="1.25.40.20">
    <property type="entry name" value="Ankyrin repeat-containing domain"/>
    <property type="match status" value="2"/>
</dbReference>
<dbReference type="VEuPathDB" id="FungiDB:SPRG_02326"/>
<reference evidence="1 2" key="1">
    <citation type="journal article" date="2013" name="PLoS Genet.">
        <title>Distinctive expansion of potential virulence genes in the genome of the oomycete fish pathogen Saprolegnia parasitica.</title>
        <authorList>
            <person name="Jiang R.H."/>
            <person name="de Bruijn I."/>
            <person name="Haas B.J."/>
            <person name="Belmonte R."/>
            <person name="Lobach L."/>
            <person name="Christie J."/>
            <person name="van den Ackerveken G."/>
            <person name="Bottin A."/>
            <person name="Bulone V."/>
            <person name="Diaz-Moreno S.M."/>
            <person name="Dumas B."/>
            <person name="Fan L."/>
            <person name="Gaulin E."/>
            <person name="Govers F."/>
            <person name="Grenville-Briggs L.J."/>
            <person name="Horner N.R."/>
            <person name="Levin J.Z."/>
            <person name="Mammella M."/>
            <person name="Meijer H.J."/>
            <person name="Morris P."/>
            <person name="Nusbaum C."/>
            <person name="Oome S."/>
            <person name="Phillips A.J."/>
            <person name="van Rooyen D."/>
            <person name="Rzeszutek E."/>
            <person name="Saraiva M."/>
            <person name="Secombes C.J."/>
            <person name="Seidl M.F."/>
            <person name="Snel B."/>
            <person name="Stassen J.H."/>
            <person name="Sykes S."/>
            <person name="Tripathy S."/>
            <person name="van den Berg H."/>
            <person name="Vega-Arreguin J.C."/>
            <person name="Wawra S."/>
            <person name="Young S.K."/>
            <person name="Zeng Q."/>
            <person name="Dieguez-Uribeondo J."/>
            <person name="Russ C."/>
            <person name="Tyler B.M."/>
            <person name="van West P."/>
        </authorList>
    </citation>
    <scope>NUCLEOTIDE SEQUENCE [LARGE SCALE GENOMIC DNA]</scope>
    <source>
        <strain evidence="1 2">CBS 223.65</strain>
    </source>
</reference>
<organism evidence="1 2">
    <name type="scientific">Saprolegnia parasitica (strain CBS 223.65)</name>
    <dbReference type="NCBI Taxonomy" id="695850"/>
    <lineage>
        <taxon>Eukaryota</taxon>
        <taxon>Sar</taxon>
        <taxon>Stramenopiles</taxon>
        <taxon>Oomycota</taxon>
        <taxon>Saprolegniomycetes</taxon>
        <taxon>Saprolegniales</taxon>
        <taxon>Saprolegniaceae</taxon>
        <taxon>Saprolegnia</taxon>
    </lineage>
</organism>
<evidence type="ECO:0000313" key="2">
    <source>
        <dbReference type="Proteomes" id="UP000030745"/>
    </source>
</evidence>